<organism evidence="2 3">
    <name type="scientific">Panicum miliaceum</name>
    <name type="common">Proso millet</name>
    <name type="synonym">Broomcorn millet</name>
    <dbReference type="NCBI Taxonomy" id="4540"/>
    <lineage>
        <taxon>Eukaryota</taxon>
        <taxon>Viridiplantae</taxon>
        <taxon>Streptophyta</taxon>
        <taxon>Embryophyta</taxon>
        <taxon>Tracheophyta</taxon>
        <taxon>Spermatophyta</taxon>
        <taxon>Magnoliopsida</taxon>
        <taxon>Liliopsida</taxon>
        <taxon>Poales</taxon>
        <taxon>Poaceae</taxon>
        <taxon>PACMAD clade</taxon>
        <taxon>Panicoideae</taxon>
        <taxon>Panicodae</taxon>
        <taxon>Paniceae</taxon>
        <taxon>Panicinae</taxon>
        <taxon>Panicum</taxon>
        <taxon>Panicum sect. Panicum</taxon>
    </lineage>
</organism>
<dbReference type="EMBL" id="PQIB02000012">
    <property type="protein sequence ID" value="RLM80510.1"/>
    <property type="molecule type" value="Genomic_DNA"/>
</dbReference>
<dbReference type="InterPro" id="IPR053151">
    <property type="entry name" value="RNase_H-like"/>
</dbReference>
<evidence type="ECO:0000313" key="2">
    <source>
        <dbReference type="EMBL" id="RLM80510.1"/>
    </source>
</evidence>
<feature type="domain" description="RNase H type-1" evidence="1">
    <location>
        <begin position="16"/>
        <end position="97"/>
    </location>
</feature>
<gene>
    <name evidence="2" type="ORF">C2845_PM12G04500</name>
</gene>
<name>A0A3L6QJ82_PANMI</name>
<dbReference type="AlphaFoldDB" id="A0A3L6QJ82"/>
<proteinExistence type="predicted"/>
<dbReference type="PANTHER" id="PTHR47723">
    <property type="entry name" value="OS05G0353850 PROTEIN"/>
    <property type="match status" value="1"/>
</dbReference>
<keyword evidence="3" id="KW-1185">Reference proteome</keyword>
<dbReference type="InterPro" id="IPR002156">
    <property type="entry name" value="RNaseH_domain"/>
</dbReference>
<reference evidence="3" key="1">
    <citation type="journal article" date="2019" name="Nat. Commun.">
        <title>The genome of broomcorn millet.</title>
        <authorList>
            <person name="Zou C."/>
            <person name="Miki D."/>
            <person name="Li D."/>
            <person name="Tang Q."/>
            <person name="Xiao L."/>
            <person name="Rajput S."/>
            <person name="Deng P."/>
            <person name="Jia W."/>
            <person name="Huang R."/>
            <person name="Zhang M."/>
            <person name="Sun Y."/>
            <person name="Hu J."/>
            <person name="Fu X."/>
            <person name="Schnable P.S."/>
            <person name="Li F."/>
            <person name="Zhang H."/>
            <person name="Feng B."/>
            <person name="Zhu X."/>
            <person name="Liu R."/>
            <person name="Schnable J.C."/>
            <person name="Zhu J.-K."/>
            <person name="Zhang H."/>
        </authorList>
    </citation>
    <scope>NUCLEOTIDE SEQUENCE [LARGE SCALE GENOMIC DNA]</scope>
</reference>
<dbReference type="OrthoDB" id="597234at2759"/>
<dbReference type="GO" id="GO:0004523">
    <property type="term" value="F:RNA-DNA hybrid ribonuclease activity"/>
    <property type="evidence" value="ECO:0007669"/>
    <property type="project" value="InterPro"/>
</dbReference>
<evidence type="ECO:0000313" key="3">
    <source>
        <dbReference type="Proteomes" id="UP000275267"/>
    </source>
</evidence>
<protein>
    <recommendedName>
        <fullName evidence="1">RNase H type-1 domain-containing protein</fullName>
    </recommendedName>
</protein>
<accession>A0A3L6QJ82</accession>
<dbReference type="GO" id="GO:0003676">
    <property type="term" value="F:nucleic acid binding"/>
    <property type="evidence" value="ECO:0007669"/>
    <property type="project" value="InterPro"/>
</dbReference>
<dbReference type="PANTHER" id="PTHR47723:SF17">
    <property type="entry name" value="OS05G0353850 PROTEIN"/>
    <property type="match status" value="1"/>
</dbReference>
<dbReference type="Proteomes" id="UP000275267">
    <property type="component" value="Unassembled WGS sequence"/>
</dbReference>
<evidence type="ECO:0000259" key="1">
    <source>
        <dbReference type="Pfam" id="PF13456"/>
    </source>
</evidence>
<sequence length="102" mass="11230">MASLAVPVLRGWYKLNFDGSVHHDGSGRASIGCAIRDCACRFVAAFVEQTDHAPIDMVEACALVRGIHLDQESGFINRLLIKGDDLTLERLLRGEPRQTHIS</sequence>
<dbReference type="Pfam" id="PF13456">
    <property type="entry name" value="RVT_3"/>
    <property type="match status" value="1"/>
</dbReference>
<comment type="caution">
    <text evidence="2">The sequence shown here is derived from an EMBL/GenBank/DDBJ whole genome shotgun (WGS) entry which is preliminary data.</text>
</comment>